<name>A0A1Z3MMQ7_KLEOX</name>
<sequence length="40" mass="4438">MPVLTDEEVNHRTGIVPAAWSYRPEPQPGGQGLEHRVQGK</sequence>
<evidence type="ECO:0000256" key="1">
    <source>
        <dbReference type="SAM" id="MobiDB-lite"/>
    </source>
</evidence>
<organism evidence="2">
    <name type="scientific">Klebsiella oxytoca</name>
    <dbReference type="NCBI Taxonomy" id="571"/>
    <lineage>
        <taxon>Bacteria</taxon>
        <taxon>Pseudomonadati</taxon>
        <taxon>Pseudomonadota</taxon>
        <taxon>Gammaproteobacteria</taxon>
        <taxon>Enterobacterales</taxon>
        <taxon>Enterobacteriaceae</taxon>
        <taxon>Klebsiella/Raoultella group</taxon>
        <taxon>Klebsiella</taxon>
    </lineage>
</organism>
<keyword evidence="2" id="KW-0614">Plasmid</keyword>
<dbReference type="EMBL" id="KY913900">
    <property type="protein sequence ID" value="ASD49063.1"/>
    <property type="molecule type" value="Genomic_DNA"/>
</dbReference>
<feature type="region of interest" description="Disordered" evidence="1">
    <location>
        <begin position="15"/>
        <end position="40"/>
    </location>
</feature>
<geneLocation type="plasmid" evidence="2">
    <name>p4-IPM</name>
</geneLocation>
<accession>A0A1Z3MMQ7</accession>
<dbReference type="AlphaFoldDB" id="A0A1Z3MMQ7"/>
<evidence type="ECO:0000313" key="2">
    <source>
        <dbReference type="EMBL" id="ASD49063.1"/>
    </source>
</evidence>
<reference evidence="2" key="1">
    <citation type="submission" date="2017-04" db="EMBL/GenBank/DDBJ databases">
        <title>First report of Klebsiella oxytoca strain simultaneously producing NDM-1, IMP-4 and KPC-2 carbapenemases.</title>
        <authorList>
            <person name="Wang J."/>
            <person name="Li J."/>
            <person name="Yuan M."/>
            <person name="Chen H."/>
            <person name="Jia Y."/>
            <person name="Zhu X."/>
            <person name="Bai L."/>
            <person name="Bai X."/>
            <person name="Fanning S."/>
        </authorList>
    </citation>
    <scope>NUCLEOTIDE SEQUENCE</scope>
    <source>
        <strain evidence="2">PKOX3</strain>
        <plasmid evidence="2">p4-IPM</plasmid>
    </source>
</reference>
<proteinExistence type="predicted"/>
<protein>
    <submittedName>
        <fullName evidence="2">Uncharacterized protein</fullName>
    </submittedName>
</protein>